<dbReference type="PANTHER" id="PTHR36306">
    <property type="entry name" value="ALPHA-AMYLASE-RELATED-RELATED"/>
    <property type="match status" value="1"/>
</dbReference>
<dbReference type="KEGG" id="acaf:CA12_01120"/>
<gene>
    <name evidence="5" type="ORF">CA12_01120</name>
</gene>
<dbReference type="GO" id="GO:0005975">
    <property type="term" value="P:carbohydrate metabolic process"/>
    <property type="evidence" value="ECO:0007669"/>
    <property type="project" value="InterPro"/>
</dbReference>
<dbReference type="InterPro" id="IPR004300">
    <property type="entry name" value="Glyco_hydro_57_N"/>
</dbReference>
<evidence type="ECO:0000313" key="5">
    <source>
        <dbReference type="EMBL" id="QDT14044.1"/>
    </source>
</evidence>
<dbReference type="PANTHER" id="PTHR36306:SF1">
    <property type="entry name" value="ALPHA-AMYLASE-RELATED"/>
    <property type="match status" value="1"/>
</dbReference>
<evidence type="ECO:0000256" key="1">
    <source>
        <dbReference type="ARBA" id="ARBA00006821"/>
    </source>
</evidence>
<proteinExistence type="inferred from homology"/>
<dbReference type="InterPro" id="IPR011330">
    <property type="entry name" value="Glyco_hydro/deAcase_b/a-brl"/>
</dbReference>
<keyword evidence="2 3" id="KW-0119">Carbohydrate metabolism</keyword>
<dbReference type="Gene3D" id="3.20.110.10">
    <property type="entry name" value="Glycoside hydrolase 38, N terminal domain"/>
    <property type="match status" value="1"/>
</dbReference>
<dbReference type="GO" id="GO:0016787">
    <property type="term" value="F:hydrolase activity"/>
    <property type="evidence" value="ECO:0007669"/>
    <property type="project" value="UniProtKB-KW"/>
</dbReference>
<dbReference type="OrthoDB" id="9803279at2"/>
<keyword evidence="6" id="KW-1185">Reference proteome</keyword>
<dbReference type="Pfam" id="PF03065">
    <property type="entry name" value="Glyco_hydro_57"/>
    <property type="match status" value="1"/>
</dbReference>
<dbReference type="SUPFAM" id="SSF88713">
    <property type="entry name" value="Glycoside hydrolase/deacetylase"/>
    <property type="match status" value="1"/>
</dbReference>
<organism evidence="5 6">
    <name type="scientific">Alienimonas californiensis</name>
    <dbReference type="NCBI Taxonomy" id="2527989"/>
    <lineage>
        <taxon>Bacteria</taxon>
        <taxon>Pseudomonadati</taxon>
        <taxon>Planctomycetota</taxon>
        <taxon>Planctomycetia</taxon>
        <taxon>Planctomycetales</taxon>
        <taxon>Planctomycetaceae</taxon>
        <taxon>Alienimonas</taxon>
    </lineage>
</organism>
<dbReference type="CDD" id="cd10796">
    <property type="entry name" value="GH57N_APU"/>
    <property type="match status" value="1"/>
</dbReference>
<dbReference type="RefSeq" id="WP_145356651.1">
    <property type="nucleotide sequence ID" value="NZ_CP036265.1"/>
</dbReference>
<reference evidence="5 6" key="1">
    <citation type="submission" date="2019-02" db="EMBL/GenBank/DDBJ databases">
        <title>Deep-cultivation of Planctomycetes and their phenomic and genomic characterization uncovers novel biology.</title>
        <authorList>
            <person name="Wiegand S."/>
            <person name="Jogler M."/>
            <person name="Boedeker C."/>
            <person name="Pinto D."/>
            <person name="Vollmers J."/>
            <person name="Rivas-Marin E."/>
            <person name="Kohn T."/>
            <person name="Peeters S.H."/>
            <person name="Heuer A."/>
            <person name="Rast P."/>
            <person name="Oberbeckmann S."/>
            <person name="Bunk B."/>
            <person name="Jeske O."/>
            <person name="Meyerdierks A."/>
            <person name="Storesund J.E."/>
            <person name="Kallscheuer N."/>
            <person name="Luecker S."/>
            <person name="Lage O.M."/>
            <person name="Pohl T."/>
            <person name="Merkel B.J."/>
            <person name="Hornburger P."/>
            <person name="Mueller R.-W."/>
            <person name="Bruemmer F."/>
            <person name="Labrenz M."/>
            <person name="Spormann A.M."/>
            <person name="Op den Camp H."/>
            <person name="Overmann J."/>
            <person name="Amann R."/>
            <person name="Jetten M.S.M."/>
            <person name="Mascher T."/>
            <person name="Medema M.H."/>
            <person name="Devos D.P."/>
            <person name="Kaster A.-K."/>
            <person name="Ovreas L."/>
            <person name="Rohde M."/>
            <person name="Galperin M.Y."/>
            <person name="Jogler C."/>
        </authorList>
    </citation>
    <scope>NUCLEOTIDE SEQUENCE [LARGE SCALE GENOMIC DNA]</scope>
    <source>
        <strain evidence="5 6">CA12</strain>
    </source>
</reference>
<dbReference type="InterPro" id="IPR052046">
    <property type="entry name" value="GH57_Enzymes"/>
</dbReference>
<feature type="domain" description="Glycoside hydrolase family 57 N-terminal" evidence="4">
    <location>
        <begin position="8"/>
        <end position="439"/>
    </location>
</feature>
<evidence type="ECO:0000256" key="2">
    <source>
        <dbReference type="ARBA" id="ARBA00023277"/>
    </source>
</evidence>
<evidence type="ECO:0000259" key="4">
    <source>
        <dbReference type="Pfam" id="PF03065"/>
    </source>
</evidence>
<keyword evidence="5" id="KW-0378">Hydrolase</keyword>
<comment type="similarity">
    <text evidence="1 3">Belongs to the glycosyl hydrolase 57 family.</text>
</comment>
<name>A0A517P3U2_9PLAN</name>
<dbReference type="EMBL" id="CP036265">
    <property type="protein sequence ID" value="QDT14044.1"/>
    <property type="molecule type" value="Genomic_DNA"/>
</dbReference>
<sequence length="741" mass="83821">MTAPAQLAFVWHQHQPYYPDDVARENPMPWVRLHCTKDYLGMALHIKEVPEFRCAINLVPSLLVQINQYVEGRSDRHLDVSKMPADGLGAGDAAYLMDNFFMANAETMVRPHARYRELHELRGFGRSSAEDAARRFTERDVRDLQIWSNLTWVHELVFERDDDLREFREKGRHWTESEKEWFFKRQRELVAEVIPIHKELSEGGQVDLTTTPMYHPILPLLWNKESAHEAMPGCPLPQYLERYEEDAREQIRRGVEYHTEQFGAPPAGMWPSEGSVSQAILAEIAAAGVPWIATDEEILAHSTNGLVSRDGRGHLKNPDKLFRPWDLNATLPNGEPLRAVFRDHAMSDGIGFNYQRMDPHAAAHDLLGKVDGIRRAVEEANGGRPALVPVVLDGENCWEYYPDGGVGFLRTLYRECVAHSTINPVRVSDHIKENPPTDRVDRLFAGSWINHDFYIWIGHKEDRDGWDRLHETREYLKAAEAEDADPEAVKKAWEELYIAEGSDWFWWYGDDRSSGQDDLFDDLFRRHLRNVYKLLGGDPPANLDVPITNAEPKQTHTLPTGFVSATPNGRPTYFEWVSAGKYAPGNDRGTMAIVTDGLIQEALFGFDLTPGTVEDGGGRFCLRVDTNDRAADDLAGLDALRVRFQDPEGVEIRVTDLGDGTPVAKVIRGGKAVKSADPRVGLDRIFELTVPLADLGVEPGDPVHFAVEAVRGESSEDRAPREGSIRLECPNADFERERWQA</sequence>
<dbReference type="Proteomes" id="UP000318741">
    <property type="component" value="Chromosome"/>
</dbReference>
<protein>
    <submittedName>
        <fullName evidence="5">Glycosyl hydrolase family 57</fullName>
    </submittedName>
</protein>
<dbReference type="AlphaFoldDB" id="A0A517P3U2"/>
<accession>A0A517P3U2</accession>
<evidence type="ECO:0000256" key="3">
    <source>
        <dbReference type="RuleBase" id="RU361196"/>
    </source>
</evidence>
<dbReference type="InterPro" id="IPR027291">
    <property type="entry name" value="Glyco_hydro_38_N_sf"/>
</dbReference>
<evidence type="ECO:0000313" key="6">
    <source>
        <dbReference type="Proteomes" id="UP000318741"/>
    </source>
</evidence>